<dbReference type="Gene3D" id="2.60.40.1080">
    <property type="match status" value="9"/>
</dbReference>
<dbReference type="CDD" id="cd00257">
    <property type="entry name" value="beta-trefoil_FSCN-like"/>
    <property type="match status" value="1"/>
</dbReference>
<dbReference type="InterPro" id="IPR008999">
    <property type="entry name" value="Actin-crosslinking"/>
</dbReference>
<protein>
    <recommendedName>
        <fullName evidence="5">BIG2 domain-containing protein</fullName>
    </recommendedName>
</protein>
<dbReference type="EMBL" id="LYPC01000020">
    <property type="protein sequence ID" value="OCT14258.1"/>
    <property type="molecule type" value="Genomic_DNA"/>
</dbReference>
<keyword evidence="3" id="KW-0009">Actin-binding</keyword>
<feature type="domain" description="BIG2" evidence="5">
    <location>
        <begin position="1913"/>
        <end position="1993"/>
    </location>
</feature>
<evidence type="ECO:0000256" key="4">
    <source>
        <dbReference type="SAM" id="SignalP"/>
    </source>
</evidence>
<dbReference type="SMART" id="SM00635">
    <property type="entry name" value="BID_2"/>
    <property type="match status" value="10"/>
</dbReference>
<comment type="caution">
    <text evidence="6">The sequence shown here is derived from an EMBL/GenBank/DDBJ whole genome shotgun (WGS) entry which is preliminary data.</text>
</comment>
<dbReference type="Gene3D" id="2.80.10.50">
    <property type="match status" value="1"/>
</dbReference>
<dbReference type="SUPFAM" id="SSF49373">
    <property type="entry name" value="Invasin/intimin cell-adhesion fragments"/>
    <property type="match status" value="6"/>
</dbReference>
<sequence length="2194" mass="234009">MLPTIHKKISLILFFTLLASILSLIAGPMSHTAHAATGDSVTVALQASNNKYLSPDSSDSSKVKASTTSPWFSELFDLIDQGDGNVALKSRSNGKYVSVGSSANSSLKADSSTVGNTEKFTQIVNTNGTISLKSVSFNYLSVPSSSSDGITPNVTSSNASQFKLTYFDLTKPIKILEIKDLEANGSATSIVSDLATTLGSNTNLQIETMSIKKFVALRDELDGKYDAIYFGKSLFNPTSETGNNHNTRYEENDITPLKATELTDKYITKGLPVIVYSDSSTNRGALYQGYLNNGTWTRKSGNLFALFNPYNTTTPQSNVIFVNNTDIGSLSAFLTKTNLLTSANVRPQLNVTNKPLDYTLSANRSASYKAGDTLSYTFNVSNIRNLAQRNLVANLYLGTDSVLKFDATKLVQSVAVTSLTNNTISFVLPKGYSGLYYWRLELVDQTSTGKLKDATFGVFHYQDQAPQINVLQVLPNSQSSNLTSSLKLESNLKQNYLHSDDYQINITVTDFNKFNSTDYSTLNGKYDMVIFGFNDSYNQTGDISATAAAAVKSFIATGQGVMFTHDTVYQGNQTWITNFQAATGQIGPMTNMGLNAPNTSTSTVKVNEGLLTEFPFFISEMTPQVATTHDQYFRLNLNDADVIPWYNINGSPRDIEDSWNHYYTYSKGNVTYSGTGHNFVNTSVNSTFPDWEQKLFVNTMYRAFIGSNHKPTVDILSPVAFDTTSKNYISANSDISVSFKPNDLDLNDKKVTSSIIFKYKDSQGTNQAVTVLSNFESNKGETINKSFTNPLSASGGDLTISVSTRDAAGALETKEVIVKVITSTSLTPDRTISTDKIEVNDPVTVNYAIKPTAKTYSAATNISDLTISGIHFKEVFPANLELVSYPTNLKPSGTLATGFTLEGDITSIPYRKEGNQFVGDPTTFTIVVKPKSSGDFSLSNANLTYNDFASSNSQNVLFSNKVFTAFIKITSLSLDDLTIARGDTTKLIPKILPITATYKKNEDFTWSSDASSIVSVNASGEINGLAAGTAKITATAKDGSGLVATSVVSVIQPGLNITGPTQVAVDASINLTAALVTVNENVTSVRWSSSDASTASIASSSNNAFIGVLDGHHKGSVTITATVVTDKGRTYTKDYTVSVFIPVTSVAIGNKTIRVGETTPLTPSYLPLNADYPSFAWSSDRTDLVSVDANGTITGKAVGTTQVTVRSTDGSNRVGSATITVMQPSMTVSGPNSVFIGDKITLEASLTTVNEDISTITWRPDAQDKASFATDGDNKRVLTGVQTGTVTGIVTITTNKGNVYTGNFTVAVKPVLITSVTLSPATIRIGETYASNSSILPANASNKILNWTSSNTAIATVDQSGNVRGVATGDATITATATDGTNSKSSAKFTVMQPTITVSGPTSVIVEDQITLAVSLNTVNEQISSITWRPDAQDKASFVTNGDDKRILTGVKPGTVIGTVTIVTDKGNTYTGNFSVLVKPILIQSITLTGSSTIRLGETSAVATNIMPLNATYQNLSWSSSNPAIATVDQNGNVHGVAVGEVTITATSTDGSNRTGSVKITVMQPTITVSGPTSVIVEDQITLAVSLNTVNEQISSITWRPDAQDKASFAYNGEDKRVLTGVTPGNVIGTVMITTDKGNTYTGTFSVTVKPILIKSISLSGTTIRVKETYTIVPSISPLHATNQQLNWSSSNPAIATVDQRGNVYGVAAGEVTITAKSMDTTDITATTSIKVMQPVVTIDNHSNLLRVGSEMTLIGKLDTVNETILSESIKWSTGENDKVTLTNIVEGDSYRGIITGSSPGIVTATITLKTDKNNIYTASTSFTVYTLSLPNSELDINESADLQPIINPSNLDLGGFNWSSSDTSIVTVDQNGQIEAKKIGTSTITIVSKTYPAVSATGVITVIQPGVQLTTLDGNLGVSGSSSLLVGDTLEIKAAFVSTNQTVKSITWSITDPSNAVSYSTDDYARVFEGKRVGVVTGKLTVLTNKDKSYTSTFTINVTNPVRSVAIDGKSDTINVGDPLDLTAVISRQDAAHDGFKWTILSEDGNETDVAQLNQKTTSQVTLTGQNQGKVIVTVVVGGKSASKTITVNQIITHVSLPDGPITLIVDSTNPSENSVNLWTPMTIVPSSLKDEIRNQLQWSASDPSITVSDGLVTAVRVGTSIVTVTITNADGSTLNDSVQIIVVEKKKYQNKY</sequence>
<feature type="domain" description="BIG2" evidence="5">
    <location>
        <begin position="1482"/>
        <end position="1558"/>
    </location>
</feature>
<dbReference type="Proteomes" id="UP000093309">
    <property type="component" value="Unassembled WGS sequence"/>
</dbReference>
<dbReference type="InterPro" id="IPR022768">
    <property type="entry name" value="Fascin-like_dom"/>
</dbReference>
<dbReference type="InterPro" id="IPR029062">
    <property type="entry name" value="Class_I_gatase-like"/>
</dbReference>
<dbReference type="PANTHER" id="PTHR23019:SF0">
    <property type="entry name" value="NUCLEAR PORE MEMBRANE GLYCOPROTEIN 210"/>
    <property type="match status" value="1"/>
</dbReference>
<dbReference type="GO" id="GO:0051015">
    <property type="term" value="F:actin filament binding"/>
    <property type="evidence" value="ECO:0007669"/>
    <property type="project" value="InterPro"/>
</dbReference>
<evidence type="ECO:0000256" key="3">
    <source>
        <dbReference type="ARBA" id="ARBA00023203"/>
    </source>
</evidence>
<dbReference type="GO" id="GO:0030674">
    <property type="term" value="F:protein-macromolecule adaptor activity"/>
    <property type="evidence" value="ECO:0007669"/>
    <property type="project" value="InterPro"/>
</dbReference>
<evidence type="ECO:0000256" key="2">
    <source>
        <dbReference type="ARBA" id="ARBA00022490"/>
    </source>
</evidence>
<keyword evidence="7" id="KW-1185">Reference proteome</keyword>
<feature type="domain" description="BIG2" evidence="5">
    <location>
        <begin position="1051"/>
        <end position="1133"/>
    </location>
</feature>
<evidence type="ECO:0000313" key="7">
    <source>
        <dbReference type="Proteomes" id="UP000093309"/>
    </source>
</evidence>
<feature type="signal peptide" evidence="4">
    <location>
        <begin position="1"/>
        <end position="35"/>
    </location>
</feature>
<dbReference type="GO" id="GO:0005737">
    <property type="term" value="C:cytoplasm"/>
    <property type="evidence" value="ECO:0007669"/>
    <property type="project" value="UniProtKB-SubCell"/>
</dbReference>
<feature type="domain" description="BIG2" evidence="5">
    <location>
        <begin position="1312"/>
        <end position="1387"/>
    </location>
</feature>
<accession>A0A1C1A154</accession>
<dbReference type="Pfam" id="PF02368">
    <property type="entry name" value="Big_2"/>
    <property type="match status" value="6"/>
</dbReference>
<keyword evidence="4" id="KW-0732">Signal</keyword>
<organism evidence="6 7">
    <name type="scientific">Paenibacillus pectinilyticus</name>
    <dbReference type="NCBI Taxonomy" id="512399"/>
    <lineage>
        <taxon>Bacteria</taxon>
        <taxon>Bacillati</taxon>
        <taxon>Bacillota</taxon>
        <taxon>Bacilli</taxon>
        <taxon>Bacillales</taxon>
        <taxon>Paenibacillaceae</taxon>
        <taxon>Paenibacillus</taxon>
    </lineage>
</organism>
<evidence type="ECO:0000256" key="1">
    <source>
        <dbReference type="ARBA" id="ARBA00004496"/>
    </source>
</evidence>
<feature type="domain" description="BIG2" evidence="5">
    <location>
        <begin position="1822"/>
        <end position="1898"/>
    </location>
</feature>
<gene>
    <name evidence="6" type="ORF">A8709_25860</name>
</gene>
<dbReference type="SUPFAM" id="SSF50405">
    <property type="entry name" value="Actin-crosslinking proteins"/>
    <property type="match status" value="1"/>
</dbReference>
<comment type="subcellular location">
    <subcellularLocation>
        <location evidence="1">Cytoplasm</location>
    </subcellularLocation>
</comment>
<dbReference type="PANTHER" id="PTHR23019">
    <property type="entry name" value="NUCLEAR PORE MEMBRANE GLYCOPROTEIN GP210-RELATED"/>
    <property type="match status" value="1"/>
</dbReference>
<feature type="chain" id="PRO_5008649766" description="BIG2 domain-containing protein" evidence="4">
    <location>
        <begin position="36"/>
        <end position="2194"/>
    </location>
</feature>
<feature type="domain" description="BIG2" evidence="5">
    <location>
        <begin position="2002"/>
        <end position="2088"/>
    </location>
</feature>
<dbReference type="InterPro" id="IPR008964">
    <property type="entry name" value="Invasin/intimin_cell_adhesion"/>
</dbReference>
<keyword evidence="2" id="KW-0963">Cytoplasm</keyword>
<dbReference type="InterPro" id="IPR045197">
    <property type="entry name" value="NUP210-like"/>
</dbReference>
<reference evidence="7" key="1">
    <citation type="submission" date="2016-05" db="EMBL/GenBank/DDBJ databases">
        <title>Paenibacillus oryzae. sp. nov., isolated from the rice root.</title>
        <authorList>
            <person name="Zhang J."/>
            <person name="Zhang X."/>
        </authorList>
    </citation>
    <scope>NUCLEOTIDE SEQUENCE [LARGE SCALE GENOMIC DNA]</scope>
    <source>
        <strain evidence="7">KCTC13222</strain>
    </source>
</reference>
<evidence type="ECO:0000259" key="5">
    <source>
        <dbReference type="SMART" id="SM00635"/>
    </source>
</evidence>
<dbReference type="STRING" id="512399.A8709_25860"/>
<dbReference type="Gene3D" id="3.40.50.880">
    <property type="match status" value="1"/>
</dbReference>
<dbReference type="RefSeq" id="WP_065853109.1">
    <property type="nucleotide sequence ID" value="NZ_LYPC01000020.1"/>
</dbReference>
<feature type="domain" description="BIG2" evidence="5">
    <location>
        <begin position="1142"/>
        <end position="1217"/>
    </location>
</feature>
<evidence type="ECO:0000313" key="6">
    <source>
        <dbReference type="EMBL" id="OCT14258.1"/>
    </source>
</evidence>
<feature type="domain" description="BIG2" evidence="5">
    <location>
        <begin position="1653"/>
        <end position="1728"/>
    </location>
</feature>
<dbReference type="Pfam" id="PF06268">
    <property type="entry name" value="Fascin"/>
    <property type="match status" value="1"/>
</dbReference>
<feature type="domain" description="BIG2" evidence="5">
    <location>
        <begin position="2101"/>
        <end position="2178"/>
    </location>
</feature>
<proteinExistence type="predicted"/>
<feature type="domain" description="BIG2" evidence="5">
    <location>
        <begin position="968"/>
        <end position="1046"/>
    </location>
</feature>
<name>A0A1C1A154_9BACL</name>
<dbReference type="InterPro" id="IPR003343">
    <property type="entry name" value="Big_2"/>
</dbReference>